<feature type="domain" description="LRR-containing protein second PH" evidence="4">
    <location>
        <begin position="269"/>
        <end position="393"/>
    </location>
</feature>
<feature type="region of interest" description="Disordered" evidence="3">
    <location>
        <begin position="1"/>
        <end position="25"/>
    </location>
</feature>
<dbReference type="PANTHER" id="PTHR24112">
    <property type="entry name" value="LEUCINE-RICH REPEAT, ISOFORM F-RELATED"/>
    <property type="match status" value="1"/>
</dbReference>
<dbReference type="AlphaFoldDB" id="A0AAV9GJ93"/>
<organism evidence="5 6">
    <name type="scientific">Podospora aff. communis PSN243</name>
    <dbReference type="NCBI Taxonomy" id="3040156"/>
    <lineage>
        <taxon>Eukaryota</taxon>
        <taxon>Fungi</taxon>
        <taxon>Dikarya</taxon>
        <taxon>Ascomycota</taxon>
        <taxon>Pezizomycotina</taxon>
        <taxon>Sordariomycetes</taxon>
        <taxon>Sordariomycetidae</taxon>
        <taxon>Sordariales</taxon>
        <taxon>Podosporaceae</taxon>
        <taxon>Podospora</taxon>
    </lineage>
</organism>
<dbReference type="SUPFAM" id="SSF52047">
    <property type="entry name" value="RNI-like"/>
    <property type="match status" value="1"/>
</dbReference>
<evidence type="ECO:0000313" key="6">
    <source>
        <dbReference type="Proteomes" id="UP001321760"/>
    </source>
</evidence>
<dbReference type="InterPro" id="IPR057334">
    <property type="entry name" value="PH_2nd_LRR"/>
</dbReference>
<feature type="region of interest" description="Disordered" evidence="3">
    <location>
        <begin position="42"/>
        <end position="108"/>
    </location>
</feature>
<keyword evidence="6" id="KW-1185">Reference proteome</keyword>
<evidence type="ECO:0000256" key="2">
    <source>
        <dbReference type="ARBA" id="ARBA00022737"/>
    </source>
</evidence>
<feature type="region of interest" description="Disordered" evidence="3">
    <location>
        <begin position="1101"/>
        <end position="1122"/>
    </location>
</feature>
<dbReference type="EMBL" id="MU865942">
    <property type="protein sequence ID" value="KAK4448540.1"/>
    <property type="molecule type" value="Genomic_DNA"/>
</dbReference>
<name>A0AAV9GJ93_9PEZI</name>
<dbReference type="InterPro" id="IPR051279">
    <property type="entry name" value="PP1-Reg/Actin-Interact_Protein"/>
</dbReference>
<dbReference type="SMART" id="SM00368">
    <property type="entry name" value="LRR_RI"/>
    <property type="match status" value="4"/>
</dbReference>
<evidence type="ECO:0000256" key="3">
    <source>
        <dbReference type="SAM" id="MobiDB-lite"/>
    </source>
</evidence>
<dbReference type="Proteomes" id="UP001321760">
    <property type="component" value="Unassembled WGS sequence"/>
</dbReference>
<reference evidence="5" key="2">
    <citation type="submission" date="2023-05" db="EMBL/GenBank/DDBJ databases">
        <authorList>
            <consortium name="Lawrence Berkeley National Laboratory"/>
            <person name="Steindorff A."/>
            <person name="Hensen N."/>
            <person name="Bonometti L."/>
            <person name="Westerberg I."/>
            <person name="Brannstrom I.O."/>
            <person name="Guillou S."/>
            <person name="Cros-Aarteil S."/>
            <person name="Calhoun S."/>
            <person name="Haridas S."/>
            <person name="Kuo A."/>
            <person name="Mondo S."/>
            <person name="Pangilinan J."/>
            <person name="Riley R."/>
            <person name="Labutti K."/>
            <person name="Andreopoulos B."/>
            <person name="Lipzen A."/>
            <person name="Chen C."/>
            <person name="Yanf M."/>
            <person name="Daum C."/>
            <person name="Ng V."/>
            <person name="Clum A."/>
            <person name="Ohm R."/>
            <person name="Martin F."/>
            <person name="Silar P."/>
            <person name="Natvig D."/>
            <person name="Lalanne C."/>
            <person name="Gautier V."/>
            <person name="Ament-Velasquez S.L."/>
            <person name="Kruys A."/>
            <person name="Hutchinson M.I."/>
            <person name="Powell A.J."/>
            <person name="Barry K."/>
            <person name="Miller A.N."/>
            <person name="Grigoriev I.V."/>
            <person name="Debuchy R."/>
            <person name="Gladieux P."/>
            <person name="Thoren M.H."/>
            <person name="Johannesson H."/>
        </authorList>
    </citation>
    <scope>NUCLEOTIDE SEQUENCE</scope>
    <source>
        <strain evidence="5">PSN243</strain>
    </source>
</reference>
<evidence type="ECO:0000259" key="4">
    <source>
        <dbReference type="Pfam" id="PF25353"/>
    </source>
</evidence>
<dbReference type="PANTHER" id="PTHR24112:SF9">
    <property type="entry name" value="PROTEIN PHOSPHATASE 1 REGULATORY SUBUNIT 37"/>
    <property type="match status" value="1"/>
</dbReference>
<keyword evidence="2" id="KW-0677">Repeat</keyword>
<sequence>MKTAEANVADIPSSPTSTHASSAGSDADWRFSLNAFKSRRSLSNREPIVLGTSPGSRSSGHSRKLSKSKSRNPSTSSIGALTHRGSAFSDDSGQLSAPDVLSRASSPSTVDWQSQKVEAVTPLESDTHLLRTKTPYLVVTSEYLVKAKNRSDVCKLFPSVAERAAVEPGGSLPEPALAVPLSSIVAVFVAESTRPSFGIEVWWKSPSGLSFQQATFFFNLPRERDQQMHHISRGVRAYQHDEGEMARPSPEVLRILDSIHDSEEPGFAHRKLEVFPVVPRGGMRREYIKKAEDTSKKPQETPSFYLVVGTYLCYFVVIHQNKSGESTHQHKTFGLVTLEKFRGDWVVHEERFNISFRNPMAARVTLELASCHYRRIIRVFGLADRYLKPVWPQMWQSAEIFHVTGLKEPQYLVPREDFGSVRRTLDAYMAAYDCAPVEWEINWKTRFPPEFRVLPAKDGSRYKPLQLLAVLRALRYNDYFNSLSFRDVDLGVLWDAKDPFSSTRGAVAYLSRTCVTLDADEVEILQQSSLLHQEFHALAFCSETIQQIDFTNCTQSVSSRTDGIREAAPFLQFLTPILNLLRSDITKCSNLILARNPLLRSDLEDIVETLEACKIQTLDVSSCGLCEVELRNLIGPLLDRPQPLQSLNLSENPGRLPADFLPQMLYNMPELRELNLRGSLQAGWDTTTTLIPFEILDRLTCLEELDISGFKVNYATIRDLGEFLHSRAQSQRGIYTAKFRKLVLNHCGITGSEAAKLCRAVGYNSELHLSLSGNPLEDGIEDLADAIRSNQVPAGLYLEVVEFKEESNYNLLILALAETESVSLLSLAGTAPTPSLDTIHQTCSGEMIETLEYLFSHNKSIRYLDLTGFSGKLEDGQLARGFARALAGLSDNTTLTHLKIRNQNLHDDVGTLGRALSTNKTLRVLDCQDNNFNLTSIKFLVSSLKDNDRIIEFPFTAAERAAIWNNILQGLHKSSAVTYPAKGTAAAEKLNKAQEVMLRDVLNRQFDEIDKHLRRNRLALGEVAGQLLEFEMSAGSLEDMEDTWLGIDPEEIEHSIGSNDTTPTIIEPRSLRRPTVRSSYIHADTSISAPYHVRHGMDGMESPTETLDPASEISTPPEIVGENAPEDLTFKQMMAEFREIGLA</sequence>
<keyword evidence="1" id="KW-0433">Leucine-rich repeat</keyword>
<dbReference type="InterPro" id="IPR032675">
    <property type="entry name" value="LRR_dom_sf"/>
</dbReference>
<dbReference type="Gene3D" id="3.80.10.10">
    <property type="entry name" value="Ribonuclease Inhibitor"/>
    <property type="match status" value="1"/>
</dbReference>
<feature type="compositionally biased region" description="Basic residues" evidence="3">
    <location>
        <begin position="60"/>
        <end position="70"/>
    </location>
</feature>
<accession>A0AAV9GJ93</accession>
<evidence type="ECO:0000256" key="1">
    <source>
        <dbReference type="ARBA" id="ARBA00022614"/>
    </source>
</evidence>
<evidence type="ECO:0000313" key="5">
    <source>
        <dbReference type="EMBL" id="KAK4448540.1"/>
    </source>
</evidence>
<reference evidence="5" key="1">
    <citation type="journal article" date="2023" name="Mol. Phylogenet. Evol.">
        <title>Genome-scale phylogeny and comparative genomics of the fungal order Sordariales.</title>
        <authorList>
            <person name="Hensen N."/>
            <person name="Bonometti L."/>
            <person name="Westerberg I."/>
            <person name="Brannstrom I.O."/>
            <person name="Guillou S."/>
            <person name="Cros-Aarteil S."/>
            <person name="Calhoun S."/>
            <person name="Haridas S."/>
            <person name="Kuo A."/>
            <person name="Mondo S."/>
            <person name="Pangilinan J."/>
            <person name="Riley R."/>
            <person name="LaButti K."/>
            <person name="Andreopoulos B."/>
            <person name="Lipzen A."/>
            <person name="Chen C."/>
            <person name="Yan M."/>
            <person name="Daum C."/>
            <person name="Ng V."/>
            <person name="Clum A."/>
            <person name="Steindorff A."/>
            <person name="Ohm R.A."/>
            <person name="Martin F."/>
            <person name="Silar P."/>
            <person name="Natvig D.O."/>
            <person name="Lalanne C."/>
            <person name="Gautier V."/>
            <person name="Ament-Velasquez S.L."/>
            <person name="Kruys A."/>
            <person name="Hutchinson M.I."/>
            <person name="Powell A.J."/>
            <person name="Barry K."/>
            <person name="Miller A.N."/>
            <person name="Grigoriev I.V."/>
            <person name="Debuchy R."/>
            <person name="Gladieux P."/>
            <person name="Hiltunen Thoren M."/>
            <person name="Johannesson H."/>
        </authorList>
    </citation>
    <scope>NUCLEOTIDE SEQUENCE</scope>
    <source>
        <strain evidence="5">PSN243</strain>
    </source>
</reference>
<comment type="caution">
    <text evidence="5">The sequence shown here is derived from an EMBL/GenBank/DDBJ whole genome shotgun (WGS) entry which is preliminary data.</text>
</comment>
<proteinExistence type="predicted"/>
<dbReference type="Pfam" id="PF25353">
    <property type="entry name" value="PH_2nd_LRR"/>
    <property type="match status" value="1"/>
</dbReference>
<protein>
    <submittedName>
        <fullName evidence="5">Protein NLRC3</fullName>
    </submittedName>
</protein>
<feature type="compositionally biased region" description="Low complexity" evidence="3">
    <location>
        <begin position="12"/>
        <end position="25"/>
    </location>
</feature>
<gene>
    <name evidence="5" type="ORF">QBC34DRAFT_300724</name>
</gene>